<keyword evidence="2" id="KW-0548">Nucleotidyltransferase</keyword>
<keyword evidence="3" id="KW-1185">Reference proteome</keyword>
<gene>
    <name evidence="2" type="ORF">P5673_011755</name>
</gene>
<protein>
    <submittedName>
        <fullName evidence="2">RNA-directed DNA polymerase from transposon BS</fullName>
    </submittedName>
</protein>
<comment type="caution">
    <text evidence="2">The sequence shown here is derived from an EMBL/GenBank/DDBJ whole genome shotgun (WGS) entry which is preliminary data.</text>
</comment>
<keyword evidence="2" id="KW-0695">RNA-directed DNA polymerase</keyword>
<dbReference type="PROSITE" id="PS50878">
    <property type="entry name" value="RT_POL"/>
    <property type="match status" value="1"/>
</dbReference>
<keyword evidence="2" id="KW-0808">Transferase</keyword>
<dbReference type="SUPFAM" id="SSF56672">
    <property type="entry name" value="DNA/RNA polymerases"/>
    <property type="match status" value="1"/>
</dbReference>
<accession>A0AAD9V8C2</accession>
<dbReference type="Pfam" id="PF00078">
    <property type="entry name" value="RVT_1"/>
    <property type="match status" value="1"/>
</dbReference>
<feature type="domain" description="Reverse transcriptase" evidence="1">
    <location>
        <begin position="1"/>
        <end position="145"/>
    </location>
</feature>
<evidence type="ECO:0000313" key="3">
    <source>
        <dbReference type="Proteomes" id="UP001249851"/>
    </source>
</evidence>
<dbReference type="AlphaFoldDB" id="A0AAD9V8C2"/>
<evidence type="ECO:0000313" key="2">
    <source>
        <dbReference type="EMBL" id="KAK2565036.1"/>
    </source>
</evidence>
<dbReference type="GO" id="GO:0003964">
    <property type="term" value="F:RNA-directed DNA polymerase activity"/>
    <property type="evidence" value="ECO:0007669"/>
    <property type="project" value="UniProtKB-KW"/>
</dbReference>
<reference evidence="2" key="2">
    <citation type="journal article" date="2023" name="Science">
        <title>Genomic signatures of disease resistance in endangered staghorn corals.</title>
        <authorList>
            <person name="Vollmer S.V."/>
            <person name="Selwyn J.D."/>
            <person name="Despard B.A."/>
            <person name="Roesel C.L."/>
        </authorList>
    </citation>
    <scope>NUCLEOTIDE SEQUENCE</scope>
    <source>
        <strain evidence="2">K2</strain>
    </source>
</reference>
<dbReference type="InterPro" id="IPR043502">
    <property type="entry name" value="DNA/RNA_pol_sf"/>
</dbReference>
<proteinExistence type="predicted"/>
<evidence type="ECO:0000259" key="1">
    <source>
        <dbReference type="PROSITE" id="PS50878"/>
    </source>
</evidence>
<organism evidence="2 3">
    <name type="scientific">Acropora cervicornis</name>
    <name type="common">Staghorn coral</name>
    <dbReference type="NCBI Taxonomy" id="6130"/>
    <lineage>
        <taxon>Eukaryota</taxon>
        <taxon>Metazoa</taxon>
        <taxon>Cnidaria</taxon>
        <taxon>Anthozoa</taxon>
        <taxon>Hexacorallia</taxon>
        <taxon>Scleractinia</taxon>
        <taxon>Astrocoeniina</taxon>
        <taxon>Acroporidae</taxon>
        <taxon>Acropora</taxon>
    </lineage>
</organism>
<name>A0AAD9V8C2_ACRCE</name>
<dbReference type="InterPro" id="IPR000477">
    <property type="entry name" value="RT_dom"/>
</dbReference>
<sequence length="246" mass="28005">MPVKPDMFFLVAYRSQGRFQRVKVGDEVSCWELNRRGVPQGSVLGPMCFNVFLNDLSYFISRVSLNAYADDQQLYGADSDHEALYARLDHELREASQWFRMNGLMANPSKFQALVLGSTEQDFSFNIDGQQIQRCDDVDLLGVNIDSKLSFDKHISSICSKNMLVTTYKTLYGIAPPYLKLPLKERKVAYNLRGTLKLNLPRVTTTTYGLHSFRYAATQVWNMLPDDIRTSESLIAFKCAIQDITA</sequence>
<dbReference type="PANTHER" id="PTHR33332">
    <property type="entry name" value="REVERSE TRANSCRIPTASE DOMAIN-CONTAINING PROTEIN"/>
    <property type="match status" value="1"/>
</dbReference>
<dbReference type="Proteomes" id="UP001249851">
    <property type="component" value="Unassembled WGS sequence"/>
</dbReference>
<dbReference type="EMBL" id="JARQWQ010000021">
    <property type="protein sequence ID" value="KAK2565036.1"/>
    <property type="molecule type" value="Genomic_DNA"/>
</dbReference>
<reference evidence="2" key="1">
    <citation type="journal article" date="2023" name="G3 (Bethesda)">
        <title>Whole genome assembly and annotation of the endangered Caribbean coral Acropora cervicornis.</title>
        <authorList>
            <person name="Selwyn J.D."/>
            <person name="Vollmer S.V."/>
        </authorList>
    </citation>
    <scope>NUCLEOTIDE SEQUENCE</scope>
    <source>
        <strain evidence="2">K2</strain>
    </source>
</reference>